<accession>A0A9Q2W3B4</accession>
<feature type="domain" description="Radical SAM core" evidence="5">
    <location>
        <begin position="54"/>
        <end position="305"/>
    </location>
</feature>
<dbReference type="PANTHER" id="PTHR43432:SF3">
    <property type="entry name" value="SLR0285 PROTEIN"/>
    <property type="match status" value="1"/>
</dbReference>
<dbReference type="NCBIfam" id="NF038135">
    <property type="entry name" value="rSAM_Rv2578c"/>
    <property type="match status" value="1"/>
</dbReference>
<dbReference type="CDD" id="cd01335">
    <property type="entry name" value="Radical_SAM"/>
    <property type="match status" value="1"/>
</dbReference>
<dbReference type="EMBL" id="JAHEWX010000001">
    <property type="protein sequence ID" value="MBT1540300.1"/>
    <property type="molecule type" value="Genomic_DNA"/>
</dbReference>
<keyword evidence="3" id="KW-0411">Iron-sulfur</keyword>
<dbReference type="SFLD" id="SFLDG01084">
    <property type="entry name" value="Uncharacterised_Radical_SAM_Su"/>
    <property type="match status" value="1"/>
</dbReference>
<dbReference type="SMART" id="SM00729">
    <property type="entry name" value="Elp3"/>
    <property type="match status" value="1"/>
</dbReference>
<name>A0A9Q2W3B4_9MICO</name>
<dbReference type="Proteomes" id="UP000709437">
    <property type="component" value="Unassembled WGS sequence"/>
</dbReference>
<dbReference type="InterPro" id="IPR006638">
    <property type="entry name" value="Elp3/MiaA/NifB-like_rSAM"/>
</dbReference>
<dbReference type="AlphaFoldDB" id="A0A9Q2W3B4"/>
<protein>
    <submittedName>
        <fullName evidence="6">Rv2578c family radical SAM protein</fullName>
    </submittedName>
</protein>
<gene>
    <name evidence="6" type="ORF">KK103_00855</name>
</gene>
<dbReference type="SFLD" id="SFLDS00029">
    <property type="entry name" value="Radical_SAM"/>
    <property type="match status" value="1"/>
</dbReference>
<feature type="region of interest" description="Disordered" evidence="4">
    <location>
        <begin position="321"/>
        <end position="376"/>
    </location>
</feature>
<evidence type="ECO:0000259" key="5">
    <source>
        <dbReference type="PROSITE" id="PS51918"/>
    </source>
</evidence>
<keyword evidence="1" id="KW-0479">Metal-binding</keyword>
<dbReference type="PANTHER" id="PTHR43432">
    <property type="entry name" value="SLR0285 PROTEIN"/>
    <property type="match status" value="1"/>
</dbReference>
<dbReference type="Pfam" id="PF04055">
    <property type="entry name" value="Radical_SAM"/>
    <property type="match status" value="1"/>
</dbReference>
<dbReference type="InterPro" id="IPR007197">
    <property type="entry name" value="rSAM"/>
</dbReference>
<reference evidence="6" key="1">
    <citation type="submission" date="2021-05" db="EMBL/GenBank/DDBJ databases">
        <title>Whole genome sequence of Curtobacterium flaccumfaciens pv. flaccumfaciens strain CFBP 3417.</title>
        <authorList>
            <person name="Osdaghi E."/>
            <person name="Taghouti G."/>
            <person name="Portier P."/>
            <person name="Fazliarab A."/>
            <person name="Taghavi S.M."/>
            <person name="Briand M."/>
            <person name="Le-Saux M."/>
            <person name="Jacques M.-A."/>
        </authorList>
    </citation>
    <scope>NUCLEOTIDE SEQUENCE</scope>
    <source>
        <strain evidence="6">CFBP 3417</strain>
    </source>
</reference>
<feature type="region of interest" description="Disordered" evidence="4">
    <location>
        <begin position="1"/>
        <end position="21"/>
    </location>
</feature>
<sequence length="376" mass="41222">MRWSGQAIDAEQSDALPGMESNSGFVRSVTTPEFAGVTFHEVLAKSALNRVPSADGSGTYGWTINPYRGCSHACVYCFARPTHTYLEFDGGADFDQQIVVKTNVADVLRRELGKPTWDRHPVALGTNTDPYQRAEGRYRLMPGVIEALAESRTPFSILTKGTLLRRDLPLLAEAAKVVPVDLAMSIAVYDDSLQQSVEAGTPTTSARLATVRAIRDAGLDCSVFLMPVLPYITDTRAHLDDAVGRSVAAGATSITYSALHLRPGVKPWWFEWLGRERPDLVQRYRAMYLDNTYAPKDYRRWLSERIRPILAAHGVGLGRVDPATGSMGSSGPRALPPGVPDGPPQEQSVPTVSPLKRADPGFDRRSLRPRVSQTLF</sequence>
<dbReference type="Gene3D" id="3.80.30.30">
    <property type="match status" value="1"/>
</dbReference>
<evidence type="ECO:0000256" key="3">
    <source>
        <dbReference type="ARBA" id="ARBA00023014"/>
    </source>
</evidence>
<organism evidence="6 7">
    <name type="scientific">Curtobacterium flaccumfaciens pv. flaccumfaciens</name>
    <dbReference type="NCBI Taxonomy" id="138532"/>
    <lineage>
        <taxon>Bacteria</taxon>
        <taxon>Bacillati</taxon>
        <taxon>Actinomycetota</taxon>
        <taxon>Actinomycetes</taxon>
        <taxon>Micrococcales</taxon>
        <taxon>Microbacteriaceae</taxon>
        <taxon>Curtobacterium</taxon>
    </lineage>
</organism>
<dbReference type="RefSeq" id="WP_214561973.1">
    <property type="nucleotide sequence ID" value="NZ_JAHEWX010000001.1"/>
</dbReference>
<dbReference type="GO" id="GO:0003824">
    <property type="term" value="F:catalytic activity"/>
    <property type="evidence" value="ECO:0007669"/>
    <property type="project" value="InterPro"/>
</dbReference>
<dbReference type="GO" id="GO:0051536">
    <property type="term" value="F:iron-sulfur cluster binding"/>
    <property type="evidence" value="ECO:0007669"/>
    <property type="project" value="UniProtKB-KW"/>
</dbReference>
<proteinExistence type="predicted"/>
<feature type="compositionally biased region" description="Pro residues" evidence="4">
    <location>
        <begin position="334"/>
        <end position="343"/>
    </location>
</feature>
<dbReference type="PROSITE" id="PS51918">
    <property type="entry name" value="RADICAL_SAM"/>
    <property type="match status" value="1"/>
</dbReference>
<evidence type="ECO:0000256" key="1">
    <source>
        <dbReference type="ARBA" id="ARBA00022723"/>
    </source>
</evidence>
<dbReference type="GO" id="GO:0046872">
    <property type="term" value="F:metal ion binding"/>
    <property type="evidence" value="ECO:0007669"/>
    <property type="project" value="UniProtKB-KW"/>
</dbReference>
<evidence type="ECO:0000313" key="7">
    <source>
        <dbReference type="Proteomes" id="UP000709437"/>
    </source>
</evidence>
<comment type="caution">
    <text evidence="6">The sequence shown here is derived from an EMBL/GenBank/DDBJ whole genome shotgun (WGS) entry which is preliminary data.</text>
</comment>
<feature type="compositionally biased region" description="Basic and acidic residues" evidence="4">
    <location>
        <begin position="356"/>
        <end position="366"/>
    </location>
</feature>
<evidence type="ECO:0000313" key="6">
    <source>
        <dbReference type="EMBL" id="MBT1540300.1"/>
    </source>
</evidence>
<evidence type="ECO:0000256" key="2">
    <source>
        <dbReference type="ARBA" id="ARBA00023004"/>
    </source>
</evidence>
<dbReference type="InterPro" id="IPR040086">
    <property type="entry name" value="MJ0683-like"/>
</dbReference>
<evidence type="ECO:0000256" key="4">
    <source>
        <dbReference type="SAM" id="MobiDB-lite"/>
    </source>
</evidence>
<dbReference type="SUPFAM" id="SSF102114">
    <property type="entry name" value="Radical SAM enzymes"/>
    <property type="match status" value="1"/>
</dbReference>
<keyword evidence="2" id="KW-0408">Iron</keyword>
<dbReference type="InterPro" id="IPR058240">
    <property type="entry name" value="rSAM_sf"/>
</dbReference>